<reference evidence="1" key="2">
    <citation type="journal article" name="Front. Microbiol.">
        <title>Degradative Capacity of Two Strains of Rhodonia placenta: From Phenotype to Genotype.</title>
        <authorList>
            <person name="Kolle M."/>
            <person name="Horta M.A.C."/>
            <person name="Nowrousian M."/>
            <person name="Ohm R.A."/>
            <person name="Benz J.P."/>
            <person name="Pilgard A."/>
        </authorList>
    </citation>
    <scope>NUCLEOTIDE SEQUENCE</scope>
    <source>
        <strain evidence="1">FPRL280</strain>
    </source>
</reference>
<dbReference type="Proteomes" id="UP000639403">
    <property type="component" value="Unassembled WGS sequence"/>
</dbReference>
<dbReference type="AlphaFoldDB" id="A0A8H7U1S0"/>
<dbReference type="EMBL" id="JADOXO010000121">
    <property type="protein sequence ID" value="KAF9812819.1"/>
    <property type="molecule type" value="Genomic_DNA"/>
</dbReference>
<evidence type="ECO:0000313" key="1">
    <source>
        <dbReference type="EMBL" id="KAF9812819.1"/>
    </source>
</evidence>
<proteinExistence type="predicted"/>
<comment type="caution">
    <text evidence="1">The sequence shown here is derived from an EMBL/GenBank/DDBJ whole genome shotgun (WGS) entry which is preliminary data.</text>
</comment>
<sequence length="227" mass="24382">MRYCREVSTAGKAEVKDPEAASMEFVDDHKPSVSIGAPGQDVYAPLNSSLGEETSDCWPAATELDLPVRLDPHLSFSSIADTFRSAYEPPRASSIADSCLVDMLFDALNSGDDEACTVAAKARLTCDVWDDLEADIDADTETVYSTDSSSVCSMDSPSVYSAESIMMEVPYLDLMLLLPLPPDLCVPPIVGKAMEVKAMEPEPVFSSSASASYYCSIDDWSAVGLAF</sequence>
<gene>
    <name evidence="1" type="ORF">IEO21_05966</name>
</gene>
<reference evidence="1" key="1">
    <citation type="submission" date="2020-11" db="EMBL/GenBank/DDBJ databases">
        <authorList>
            <person name="Koelle M."/>
            <person name="Horta M.A.C."/>
            <person name="Nowrousian M."/>
            <person name="Ohm R.A."/>
            <person name="Benz P."/>
            <person name="Pilgard A."/>
        </authorList>
    </citation>
    <scope>NUCLEOTIDE SEQUENCE</scope>
    <source>
        <strain evidence="1">FPRL280</strain>
    </source>
</reference>
<name>A0A8H7U1S0_9APHY</name>
<evidence type="ECO:0000313" key="2">
    <source>
        <dbReference type="Proteomes" id="UP000639403"/>
    </source>
</evidence>
<accession>A0A8H7U1S0</accession>
<organism evidence="1 2">
    <name type="scientific">Rhodonia placenta</name>
    <dbReference type="NCBI Taxonomy" id="104341"/>
    <lineage>
        <taxon>Eukaryota</taxon>
        <taxon>Fungi</taxon>
        <taxon>Dikarya</taxon>
        <taxon>Basidiomycota</taxon>
        <taxon>Agaricomycotina</taxon>
        <taxon>Agaricomycetes</taxon>
        <taxon>Polyporales</taxon>
        <taxon>Adustoporiaceae</taxon>
        <taxon>Rhodonia</taxon>
    </lineage>
</organism>
<protein>
    <submittedName>
        <fullName evidence="1">Uncharacterized protein</fullName>
    </submittedName>
</protein>